<proteinExistence type="predicted"/>
<dbReference type="Proteomes" id="UP000008311">
    <property type="component" value="Unassembled WGS sequence"/>
</dbReference>
<sequence>MRFYCNRLYLFYYGRLGDIRGRPSSLSGYDFPNPGILISLPVITLPHRHICSPILPCSSNCVILNRIELFAPG</sequence>
<name>B9TAH5_RICCO</name>
<protein>
    <submittedName>
        <fullName evidence="1">Uncharacterized protein</fullName>
    </submittedName>
</protein>
<dbReference type="InParanoid" id="B9TAH5"/>
<dbReference type="AlphaFoldDB" id="B9TAH5"/>
<evidence type="ECO:0000313" key="2">
    <source>
        <dbReference type="Proteomes" id="UP000008311"/>
    </source>
</evidence>
<organism evidence="1 2">
    <name type="scientific">Ricinus communis</name>
    <name type="common">Castor bean</name>
    <dbReference type="NCBI Taxonomy" id="3988"/>
    <lineage>
        <taxon>Eukaryota</taxon>
        <taxon>Viridiplantae</taxon>
        <taxon>Streptophyta</taxon>
        <taxon>Embryophyta</taxon>
        <taxon>Tracheophyta</taxon>
        <taxon>Spermatophyta</taxon>
        <taxon>Magnoliopsida</taxon>
        <taxon>eudicotyledons</taxon>
        <taxon>Gunneridae</taxon>
        <taxon>Pentapetalae</taxon>
        <taxon>rosids</taxon>
        <taxon>fabids</taxon>
        <taxon>Malpighiales</taxon>
        <taxon>Euphorbiaceae</taxon>
        <taxon>Acalyphoideae</taxon>
        <taxon>Acalypheae</taxon>
        <taxon>Ricinus</taxon>
    </lineage>
</organism>
<evidence type="ECO:0000313" key="1">
    <source>
        <dbReference type="EMBL" id="EEF27139.1"/>
    </source>
</evidence>
<gene>
    <name evidence="1" type="ORF">RCOM_2002970</name>
</gene>
<reference evidence="2" key="1">
    <citation type="journal article" date="2010" name="Nat. Biotechnol.">
        <title>Draft genome sequence of the oilseed species Ricinus communis.</title>
        <authorList>
            <person name="Chan A.P."/>
            <person name="Crabtree J."/>
            <person name="Zhao Q."/>
            <person name="Lorenzi H."/>
            <person name="Orvis J."/>
            <person name="Puiu D."/>
            <person name="Melake-Berhan A."/>
            <person name="Jones K.M."/>
            <person name="Redman J."/>
            <person name="Chen G."/>
            <person name="Cahoon E.B."/>
            <person name="Gedil M."/>
            <person name="Stanke M."/>
            <person name="Haas B.J."/>
            <person name="Wortman J.R."/>
            <person name="Fraser-Liggett C.M."/>
            <person name="Ravel J."/>
            <person name="Rabinowicz P.D."/>
        </authorList>
    </citation>
    <scope>NUCLEOTIDE SEQUENCE [LARGE SCALE GENOMIC DNA]</scope>
    <source>
        <strain evidence="2">cv. Hale</strain>
    </source>
</reference>
<dbReference type="EMBL" id="EQ975760">
    <property type="protein sequence ID" value="EEF27139.1"/>
    <property type="molecule type" value="Genomic_DNA"/>
</dbReference>
<keyword evidence="2" id="KW-1185">Reference proteome</keyword>
<accession>B9TAH5</accession>